<evidence type="ECO:0000313" key="2">
    <source>
        <dbReference type="Proteomes" id="UP001153365"/>
    </source>
</evidence>
<sequence>SEVEDGDDINQFPRTLKPLWRSQDFTDCCHLLDCCTKQTAVSSKNVNSTFNLYNRSGSRDLESNGIQGVPVGLPSDVYAKELVAGLSEIQNMELKKQPSCDLARVKAKLQQ</sequence>
<feature type="non-terminal residue" evidence="1">
    <location>
        <position position="111"/>
    </location>
</feature>
<dbReference type="Proteomes" id="UP001153365">
    <property type="component" value="Unassembled WGS sequence"/>
</dbReference>
<dbReference type="AlphaFoldDB" id="A0AAV0B6S5"/>
<feature type="non-terminal residue" evidence="1">
    <location>
        <position position="1"/>
    </location>
</feature>
<gene>
    <name evidence="1" type="ORF">PPACK8108_LOCUS13558</name>
</gene>
<keyword evidence="2" id="KW-1185">Reference proteome</keyword>
<proteinExistence type="predicted"/>
<protein>
    <submittedName>
        <fullName evidence="1">Uncharacterized protein</fullName>
    </submittedName>
</protein>
<name>A0AAV0B6S5_PHAPC</name>
<dbReference type="EMBL" id="CALTRL010003371">
    <property type="protein sequence ID" value="CAH7681017.1"/>
    <property type="molecule type" value="Genomic_DNA"/>
</dbReference>
<evidence type="ECO:0000313" key="1">
    <source>
        <dbReference type="EMBL" id="CAH7681017.1"/>
    </source>
</evidence>
<comment type="caution">
    <text evidence="1">The sequence shown here is derived from an EMBL/GenBank/DDBJ whole genome shotgun (WGS) entry which is preliminary data.</text>
</comment>
<accession>A0AAV0B6S5</accession>
<reference evidence="1" key="1">
    <citation type="submission" date="2022-06" db="EMBL/GenBank/DDBJ databases">
        <authorList>
            <consortium name="SYNGENTA / RWTH Aachen University"/>
        </authorList>
    </citation>
    <scope>NUCLEOTIDE SEQUENCE</scope>
</reference>
<organism evidence="1 2">
    <name type="scientific">Phakopsora pachyrhizi</name>
    <name type="common">Asian soybean rust disease fungus</name>
    <dbReference type="NCBI Taxonomy" id="170000"/>
    <lineage>
        <taxon>Eukaryota</taxon>
        <taxon>Fungi</taxon>
        <taxon>Dikarya</taxon>
        <taxon>Basidiomycota</taxon>
        <taxon>Pucciniomycotina</taxon>
        <taxon>Pucciniomycetes</taxon>
        <taxon>Pucciniales</taxon>
        <taxon>Phakopsoraceae</taxon>
        <taxon>Phakopsora</taxon>
    </lineage>
</organism>